<evidence type="ECO:0000313" key="4">
    <source>
        <dbReference type="Proteomes" id="UP000215137"/>
    </source>
</evidence>
<dbReference type="InterPro" id="IPR029063">
    <property type="entry name" value="SAM-dependent_MTases_sf"/>
</dbReference>
<dbReference type="EMBL" id="CP022983">
    <property type="protein sequence ID" value="ASV67449.1"/>
    <property type="molecule type" value="Genomic_DNA"/>
</dbReference>
<organism evidence="3 4">
    <name type="scientific">Cytobacillus kochii</name>
    <dbReference type="NCBI Taxonomy" id="859143"/>
    <lineage>
        <taxon>Bacteria</taxon>
        <taxon>Bacillati</taxon>
        <taxon>Bacillota</taxon>
        <taxon>Bacilli</taxon>
        <taxon>Bacillales</taxon>
        <taxon>Bacillaceae</taxon>
        <taxon>Cytobacillus</taxon>
    </lineage>
</organism>
<dbReference type="Pfam" id="PF13649">
    <property type="entry name" value="Methyltransf_25"/>
    <property type="match status" value="1"/>
</dbReference>
<evidence type="ECO:0000313" key="3">
    <source>
        <dbReference type="EMBL" id="ASV67449.1"/>
    </source>
</evidence>
<dbReference type="KEGG" id="bko:CKF48_08965"/>
<dbReference type="GO" id="GO:0008168">
    <property type="term" value="F:methyltransferase activity"/>
    <property type="evidence" value="ECO:0007669"/>
    <property type="project" value="UniProtKB-KW"/>
</dbReference>
<protein>
    <submittedName>
        <fullName evidence="3">SAM-dependent methyltransferase</fullName>
    </submittedName>
</protein>
<reference evidence="3 4" key="1">
    <citation type="submission" date="2017-08" db="EMBL/GenBank/DDBJ databases">
        <title>Complete Genome Sequence of Bacillus kochii Oregon-R-modENCODE STRAIN BDGP4, isolated from Drosophila melanogaster gut.</title>
        <authorList>
            <person name="Wan K.H."/>
            <person name="Yu C."/>
            <person name="Park S."/>
            <person name="Hammonds A.S."/>
            <person name="Booth B.W."/>
            <person name="Celniker S.E."/>
        </authorList>
    </citation>
    <scope>NUCLEOTIDE SEQUENCE [LARGE SCALE GENOMIC DNA]</scope>
    <source>
        <strain evidence="3 4">BDGP4</strain>
    </source>
</reference>
<dbReference type="Gene3D" id="3.40.50.150">
    <property type="entry name" value="Vaccinia Virus protein VP39"/>
    <property type="match status" value="1"/>
</dbReference>
<dbReference type="GO" id="GO:0032259">
    <property type="term" value="P:methylation"/>
    <property type="evidence" value="ECO:0007669"/>
    <property type="project" value="UniProtKB-KW"/>
</dbReference>
<dbReference type="Gene3D" id="2.20.25.110">
    <property type="entry name" value="S-adenosyl-L-methionine-dependent methyltransferases"/>
    <property type="match status" value="1"/>
</dbReference>
<dbReference type="OrthoDB" id="9811589at2"/>
<feature type="domain" description="Methyltransferase" evidence="2">
    <location>
        <begin position="33"/>
        <end position="122"/>
    </location>
</feature>
<keyword evidence="1 3" id="KW-0808">Transferase</keyword>
<gene>
    <name evidence="3" type="ORF">CKF48_08965</name>
</gene>
<sequence>MIPLIYDQMYKIGPGDKFLLSIINNLQTHHLADLGCGTGRLTSYLDTKGYEITAIDPDNEAIDVAKGKGLTNVQWLVGDSRLLQANTYDAVIMTANVAQVFLTDESWSETLSDIHQALQPNGSLIFDCRNLHAKEWENWMEDETPDYTNHPYTGEKLTIISSYEGMEDDVFTFYETVQYCDNGELFTRRKHQIRFRTLKDIEGSLTRAGFTIKSCYGDYQDKQANDDSVSFVFHCKK</sequence>
<dbReference type="AlphaFoldDB" id="A0A248TH48"/>
<accession>A0A248TH48</accession>
<dbReference type="InterPro" id="IPR041698">
    <property type="entry name" value="Methyltransf_25"/>
</dbReference>
<keyword evidence="4" id="KW-1185">Reference proteome</keyword>
<keyword evidence="3" id="KW-0489">Methyltransferase</keyword>
<evidence type="ECO:0000256" key="1">
    <source>
        <dbReference type="ARBA" id="ARBA00022679"/>
    </source>
</evidence>
<name>A0A248TH48_9BACI</name>
<dbReference type="Proteomes" id="UP000215137">
    <property type="component" value="Chromosome"/>
</dbReference>
<evidence type="ECO:0000259" key="2">
    <source>
        <dbReference type="Pfam" id="PF13649"/>
    </source>
</evidence>
<dbReference type="PANTHER" id="PTHR43861">
    <property type="entry name" value="TRANS-ACONITATE 2-METHYLTRANSFERASE-RELATED"/>
    <property type="match status" value="1"/>
</dbReference>
<dbReference type="CDD" id="cd02440">
    <property type="entry name" value="AdoMet_MTases"/>
    <property type="match status" value="1"/>
</dbReference>
<dbReference type="SUPFAM" id="SSF53335">
    <property type="entry name" value="S-adenosyl-L-methionine-dependent methyltransferases"/>
    <property type="match status" value="1"/>
</dbReference>
<dbReference type="RefSeq" id="WP_095371023.1">
    <property type="nucleotide sequence ID" value="NZ_CP022983.1"/>
</dbReference>
<proteinExistence type="predicted"/>